<accession>A0A2P2IRD5</accession>
<dbReference type="Pfam" id="PF20431">
    <property type="entry name" value="E_motif"/>
    <property type="match status" value="1"/>
</dbReference>
<protein>
    <recommendedName>
        <fullName evidence="4">DYW domain-containing protein</fullName>
    </recommendedName>
</protein>
<dbReference type="PANTHER" id="PTHR47926:SF492">
    <property type="entry name" value="DYW DOMAIN-CONTAINING PROTEIN"/>
    <property type="match status" value="1"/>
</dbReference>
<evidence type="ECO:0000256" key="3">
    <source>
        <dbReference type="PROSITE-ProRule" id="PRU00708"/>
    </source>
</evidence>
<dbReference type="AlphaFoldDB" id="A0A2P2IRD5"/>
<dbReference type="InterPro" id="IPR046849">
    <property type="entry name" value="E2_motif"/>
</dbReference>
<dbReference type="FunFam" id="1.25.40.10:FF:000184">
    <property type="entry name" value="Pentatricopeptide repeat-containing protein, chloroplastic"/>
    <property type="match status" value="1"/>
</dbReference>
<dbReference type="SUPFAM" id="SSF48452">
    <property type="entry name" value="TPR-like"/>
    <property type="match status" value="1"/>
</dbReference>
<dbReference type="NCBIfam" id="TIGR00756">
    <property type="entry name" value="PPR"/>
    <property type="match status" value="4"/>
</dbReference>
<dbReference type="InterPro" id="IPR002885">
    <property type="entry name" value="PPR_rpt"/>
</dbReference>
<dbReference type="Pfam" id="PF14432">
    <property type="entry name" value="DYW_deaminase"/>
    <property type="match status" value="1"/>
</dbReference>
<evidence type="ECO:0000259" key="4">
    <source>
        <dbReference type="Pfam" id="PF14432"/>
    </source>
</evidence>
<dbReference type="GO" id="GO:0009451">
    <property type="term" value="P:RNA modification"/>
    <property type="evidence" value="ECO:0007669"/>
    <property type="project" value="InterPro"/>
</dbReference>
<feature type="domain" description="DYW" evidence="4">
    <location>
        <begin position="369"/>
        <end position="461"/>
    </location>
</feature>
<dbReference type="PANTHER" id="PTHR47926">
    <property type="entry name" value="PENTATRICOPEPTIDE REPEAT-CONTAINING PROTEIN"/>
    <property type="match status" value="1"/>
</dbReference>
<dbReference type="Pfam" id="PF12854">
    <property type="entry name" value="PPR_1"/>
    <property type="match status" value="1"/>
</dbReference>
<dbReference type="Pfam" id="PF13041">
    <property type="entry name" value="PPR_2"/>
    <property type="match status" value="2"/>
</dbReference>
<dbReference type="Pfam" id="PF20430">
    <property type="entry name" value="Eplus_motif"/>
    <property type="match status" value="1"/>
</dbReference>
<dbReference type="EMBL" id="GGEC01003263">
    <property type="protein sequence ID" value="MBW83746.1"/>
    <property type="molecule type" value="Transcribed_RNA"/>
</dbReference>
<proteinExistence type="inferred from homology"/>
<dbReference type="InterPro" id="IPR046848">
    <property type="entry name" value="E_motif"/>
</dbReference>
<feature type="repeat" description="PPR" evidence="3">
    <location>
        <begin position="154"/>
        <end position="188"/>
    </location>
</feature>
<keyword evidence="2" id="KW-0677">Repeat</keyword>
<sequence length="461" mass="51873">MFAACGEMNSALEIFENMRNRDAISWTAIVAGFVNTGQVSLGRKYFDQMPVRDYVSWTAMIDGYIRSNCFKEALLLFREMQALDIRPDQFTMVSILTACAQLGALELGEWIKIYMDKNKMKNDAYVGNALIDMYFKCGNVEKARSIFNNMPRRDKFSWTAMIVGLANNGYGGEALDMFSLMLSASVAPDEVTYIGVLCACTHTGMVDKGRKFFASMTTRHGLVPNVAHYGCIVDLLGRAGHLKEALEVIQNMPMKPNSVVWGALLAACRIHKDAEMAGKAAKHILELEPNNGAVYVLLCNIYAACKKWNNLCNLRKLMMDRGIKKIPGCSLIEMKGNVHEFVAGDQSHPQSKQIYRKLEEMMSDLKCAGYSPNTSEVFLDIAEEDKESAVYRHSEKLAMAFGLISSGPEVTIRVVKNLRMCVDCHKMAKLVSKIYAREVIVRDRTRFHHFRHGSCSCKDYW</sequence>
<feature type="repeat" description="PPR" evidence="3">
    <location>
        <begin position="189"/>
        <end position="224"/>
    </location>
</feature>
<dbReference type="GO" id="GO:0003723">
    <property type="term" value="F:RNA binding"/>
    <property type="evidence" value="ECO:0007669"/>
    <property type="project" value="InterPro"/>
</dbReference>
<feature type="repeat" description="PPR" evidence="3">
    <location>
        <begin position="53"/>
        <end position="87"/>
    </location>
</feature>
<evidence type="ECO:0000313" key="5">
    <source>
        <dbReference type="EMBL" id="MBW83746.1"/>
    </source>
</evidence>
<dbReference type="Pfam" id="PF01535">
    <property type="entry name" value="PPR"/>
    <property type="match status" value="2"/>
</dbReference>
<reference evidence="5" key="1">
    <citation type="submission" date="2018-02" db="EMBL/GenBank/DDBJ databases">
        <title>Rhizophora mucronata_Transcriptome.</title>
        <authorList>
            <person name="Meera S.P."/>
            <person name="Sreeshan A."/>
            <person name="Augustine A."/>
        </authorList>
    </citation>
    <scope>NUCLEOTIDE SEQUENCE</scope>
    <source>
        <tissue evidence="5">Leaf</tissue>
    </source>
</reference>
<organism evidence="5">
    <name type="scientific">Rhizophora mucronata</name>
    <name type="common">Asiatic mangrove</name>
    <dbReference type="NCBI Taxonomy" id="61149"/>
    <lineage>
        <taxon>Eukaryota</taxon>
        <taxon>Viridiplantae</taxon>
        <taxon>Streptophyta</taxon>
        <taxon>Embryophyta</taxon>
        <taxon>Tracheophyta</taxon>
        <taxon>Spermatophyta</taxon>
        <taxon>Magnoliopsida</taxon>
        <taxon>eudicotyledons</taxon>
        <taxon>Gunneridae</taxon>
        <taxon>Pentapetalae</taxon>
        <taxon>rosids</taxon>
        <taxon>fabids</taxon>
        <taxon>Malpighiales</taxon>
        <taxon>Rhizophoraceae</taxon>
        <taxon>Rhizophora</taxon>
    </lineage>
</organism>
<name>A0A2P2IRD5_RHIMU</name>
<dbReference type="PROSITE" id="PS51375">
    <property type="entry name" value="PPR"/>
    <property type="match status" value="4"/>
</dbReference>
<comment type="similarity">
    <text evidence="1">Belongs to the PPR family. PCMP-H subfamily.</text>
</comment>
<evidence type="ECO:0000256" key="1">
    <source>
        <dbReference type="ARBA" id="ARBA00006643"/>
    </source>
</evidence>
<dbReference type="InterPro" id="IPR046960">
    <property type="entry name" value="PPR_At4g14850-like_plant"/>
</dbReference>
<dbReference type="FunFam" id="1.25.40.10:FF:000348">
    <property type="entry name" value="Pentatricopeptide repeat-containing protein chloroplastic"/>
    <property type="match status" value="1"/>
</dbReference>
<dbReference type="Gene3D" id="1.25.40.10">
    <property type="entry name" value="Tetratricopeptide repeat domain"/>
    <property type="match status" value="2"/>
</dbReference>
<evidence type="ECO:0000256" key="2">
    <source>
        <dbReference type="ARBA" id="ARBA00022737"/>
    </source>
</evidence>
<dbReference type="InterPro" id="IPR032867">
    <property type="entry name" value="DYW_dom"/>
</dbReference>
<feature type="repeat" description="PPR" evidence="3">
    <location>
        <begin position="123"/>
        <end position="153"/>
    </location>
</feature>
<dbReference type="InterPro" id="IPR011990">
    <property type="entry name" value="TPR-like_helical_dom_sf"/>
</dbReference>
<dbReference type="GO" id="GO:0008270">
    <property type="term" value="F:zinc ion binding"/>
    <property type="evidence" value="ECO:0007669"/>
    <property type="project" value="InterPro"/>
</dbReference>